<dbReference type="InterPro" id="IPR003739">
    <property type="entry name" value="Lys_aminomutase/Glu_NH3_mut"/>
</dbReference>
<dbReference type="EC" id="5.4.3.2" evidence="14"/>
<dbReference type="GO" id="GO:0051539">
    <property type="term" value="F:4 iron, 4 sulfur cluster binding"/>
    <property type="evidence" value="ECO:0007669"/>
    <property type="project" value="UniProtKB-KW"/>
</dbReference>
<evidence type="ECO:0000256" key="11">
    <source>
        <dbReference type="PIRSR" id="PIRSR004911-1"/>
    </source>
</evidence>
<keyword evidence="9 11" id="KW-0411">Iron-sulfur</keyword>
<comment type="cofactor">
    <cofactor evidence="2">
        <name>[4Fe-4S] cluster</name>
        <dbReference type="ChEBI" id="CHEBI:49883"/>
    </cofactor>
</comment>
<dbReference type="NCBIfam" id="TIGR00238">
    <property type="entry name" value="KamA family radical SAM protein"/>
    <property type="match status" value="1"/>
</dbReference>
<dbReference type="AlphaFoldDB" id="B0SUL6"/>
<evidence type="ECO:0000256" key="3">
    <source>
        <dbReference type="ARBA" id="ARBA00008703"/>
    </source>
</evidence>
<evidence type="ECO:0000256" key="7">
    <source>
        <dbReference type="ARBA" id="ARBA00022898"/>
    </source>
</evidence>
<keyword evidence="4 11" id="KW-0004">4Fe-4S</keyword>
<name>B0SUL6_CAUSK</name>
<dbReference type="EMBL" id="CP000927">
    <property type="protein sequence ID" value="ABZ69894.1"/>
    <property type="molecule type" value="Genomic_DNA"/>
</dbReference>
<dbReference type="GO" id="GO:0046872">
    <property type="term" value="F:metal ion binding"/>
    <property type="evidence" value="ECO:0007669"/>
    <property type="project" value="UniProtKB-KW"/>
</dbReference>
<dbReference type="InterPro" id="IPR022447">
    <property type="entry name" value="Lys_aminomutase-rel"/>
</dbReference>
<evidence type="ECO:0000256" key="9">
    <source>
        <dbReference type="ARBA" id="ARBA00023014"/>
    </source>
</evidence>
<dbReference type="GO" id="GO:0050066">
    <property type="term" value="F:L-lysine 2,3-aminomutase activity"/>
    <property type="evidence" value="ECO:0007669"/>
    <property type="project" value="UniProtKB-EC"/>
</dbReference>
<dbReference type="InterPro" id="IPR025895">
    <property type="entry name" value="LAM_C_dom"/>
</dbReference>
<keyword evidence="6 11" id="KW-0479">Metal-binding</keyword>
<evidence type="ECO:0000256" key="8">
    <source>
        <dbReference type="ARBA" id="ARBA00023004"/>
    </source>
</evidence>
<dbReference type="Pfam" id="PF04055">
    <property type="entry name" value="Radical_SAM"/>
    <property type="match status" value="1"/>
</dbReference>
<evidence type="ECO:0000259" key="13">
    <source>
        <dbReference type="PROSITE" id="PS51918"/>
    </source>
</evidence>
<organism evidence="14">
    <name type="scientific">Caulobacter sp. (strain K31)</name>
    <dbReference type="NCBI Taxonomy" id="366602"/>
    <lineage>
        <taxon>Bacteria</taxon>
        <taxon>Pseudomonadati</taxon>
        <taxon>Pseudomonadota</taxon>
        <taxon>Alphaproteobacteria</taxon>
        <taxon>Caulobacterales</taxon>
        <taxon>Caulobacteraceae</taxon>
        <taxon>Caulobacter</taxon>
    </lineage>
</organism>
<evidence type="ECO:0000256" key="1">
    <source>
        <dbReference type="ARBA" id="ARBA00001933"/>
    </source>
</evidence>
<dbReference type="InterPro" id="IPR007197">
    <property type="entry name" value="rSAM"/>
</dbReference>
<sequence length="347" mass="37379">MLPARPLRSAQALAEAGLVAAERLPAIEAVAARYAVAITPDMAALIDPANESDPIARQFIPSEAELSENPGEIPDPIGDEAHSPVEGIVHRYPDRVLLKPTHTCAVYCRFCFRREMVGPEGLANLTPEKLDAAFAYIAAHSEIWEVIITGGDPLVLSPRRLRDIGERLAGIEHVKVVRFHTRIPVVDPGAITGEMVDALKASGKTVYVALHANHARELTEAARAACARIIDAGVPMLSQTVLLKGINDDPETLGTLMRAFVESRIRPYYLHHGDHAPGTGHLRTSVEDGRALMRAIRGRFSGLCQPTYVLDIPDGHGKVPIGPDYLAVEGEVEDPNGGAHAYPPVGD</sequence>
<dbReference type="CDD" id="cd01335">
    <property type="entry name" value="Radical_SAM"/>
    <property type="match status" value="1"/>
</dbReference>
<dbReference type="InterPro" id="IPR058240">
    <property type="entry name" value="rSAM_sf"/>
</dbReference>
<evidence type="ECO:0000256" key="5">
    <source>
        <dbReference type="ARBA" id="ARBA00022691"/>
    </source>
</evidence>
<evidence type="ECO:0000256" key="10">
    <source>
        <dbReference type="ARBA" id="ARBA00023235"/>
    </source>
</evidence>
<dbReference type="OrthoDB" id="9768064at2"/>
<gene>
    <name evidence="14" type="ordered locus">Caul_0763</name>
</gene>
<feature type="modified residue" description="N6-(pyridoxal phosphate)lysine" evidence="12">
    <location>
        <position position="318"/>
    </location>
</feature>
<dbReference type="SFLD" id="SFLDG01070">
    <property type="entry name" value="PLP-dependent"/>
    <property type="match status" value="1"/>
</dbReference>
<keyword evidence="8" id="KW-0408">Iron</keyword>
<keyword evidence="7 12" id="KW-0663">Pyridoxal phosphate</keyword>
<evidence type="ECO:0000313" key="14">
    <source>
        <dbReference type="EMBL" id="ABZ69894.1"/>
    </source>
</evidence>
<feature type="binding site" evidence="11">
    <location>
        <position position="111"/>
    </location>
    <ligand>
        <name>[4Fe-4S] cluster</name>
        <dbReference type="ChEBI" id="CHEBI:49883"/>
        <note>4Fe-4S-S-AdoMet</note>
    </ligand>
</feature>
<dbReference type="PROSITE" id="PS51918">
    <property type="entry name" value="RADICAL_SAM"/>
    <property type="match status" value="1"/>
</dbReference>
<proteinExistence type="inferred from homology"/>
<evidence type="ECO:0000256" key="2">
    <source>
        <dbReference type="ARBA" id="ARBA00001966"/>
    </source>
</evidence>
<comment type="similarity">
    <text evidence="3">Belongs to the radical SAM superfamily. KamA family.</text>
</comment>
<dbReference type="InterPro" id="IPR013785">
    <property type="entry name" value="Aldolase_TIM"/>
</dbReference>
<dbReference type="KEGG" id="cak:Caul_0763"/>
<evidence type="ECO:0000256" key="12">
    <source>
        <dbReference type="PIRSR" id="PIRSR603739-50"/>
    </source>
</evidence>
<comment type="cofactor">
    <cofactor evidence="1 12">
        <name>pyridoxal 5'-phosphate</name>
        <dbReference type="ChEBI" id="CHEBI:597326"/>
    </cofactor>
</comment>
<evidence type="ECO:0000256" key="4">
    <source>
        <dbReference type="ARBA" id="ARBA00022485"/>
    </source>
</evidence>
<dbReference type="PANTHER" id="PTHR30538">
    <property type="entry name" value="LYSINE 2,3-AMINOMUTASE-RELATED"/>
    <property type="match status" value="1"/>
</dbReference>
<dbReference type="Gene3D" id="3.20.20.70">
    <property type="entry name" value="Aldolase class I"/>
    <property type="match status" value="1"/>
</dbReference>
<feature type="domain" description="Radical SAM core" evidence="13">
    <location>
        <begin position="90"/>
        <end position="303"/>
    </location>
</feature>
<dbReference type="Pfam" id="PF12544">
    <property type="entry name" value="LAM_C"/>
    <property type="match status" value="1"/>
</dbReference>
<protein>
    <submittedName>
        <fullName evidence="14">Lysine 2,3-aminomutase YodO family protein</fullName>
        <ecNumber evidence="14">5.4.3.2</ecNumber>
    </submittedName>
</protein>
<accession>B0SUL6</accession>
<dbReference type="PIRSF" id="PIRSF004911">
    <property type="entry name" value="DUF160"/>
    <property type="match status" value="1"/>
</dbReference>
<dbReference type="PANTHER" id="PTHR30538:SF1">
    <property type="entry name" value="L-LYSINE 2,3-AMINOMUTASE"/>
    <property type="match status" value="1"/>
</dbReference>
<reference evidence="14" key="1">
    <citation type="submission" date="2008-01" db="EMBL/GenBank/DDBJ databases">
        <title>Complete sequence of chromosome of Caulobacter sp. K31.</title>
        <authorList>
            <consortium name="US DOE Joint Genome Institute"/>
            <person name="Copeland A."/>
            <person name="Lucas S."/>
            <person name="Lapidus A."/>
            <person name="Barry K."/>
            <person name="Glavina del Rio T."/>
            <person name="Dalin E."/>
            <person name="Tice H."/>
            <person name="Pitluck S."/>
            <person name="Bruce D."/>
            <person name="Goodwin L."/>
            <person name="Thompson L.S."/>
            <person name="Brettin T."/>
            <person name="Detter J.C."/>
            <person name="Han C."/>
            <person name="Schmutz J."/>
            <person name="Larimer F."/>
            <person name="Land M."/>
            <person name="Hauser L."/>
            <person name="Kyrpides N."/>
            <person name="Kim E."/>
            <person name="Stephens C."/>
            <person name="Richardson P."/>
        </authorList>
    </citation>
    <scope>NUCLEOTIDE SEQUENCE [LARGE SCALE GENOMIC DNA]</scope>
    <source>
        <strain evidence="14">K31</strain>
    </source>
</reference>
<dbReference type="SFLD" id="SFLDS00029">
    <property type="entry name" value="Radical_SAM"/>
    <property type="match status" value="1"/>
</dbReference>
<dbReference type="SUPFAM" id="SSF102114">
    <property type="entry name" value="Radical SAM enzymes"/>
    <property type="match status" value="1"/>
</dbReference>
<keyword evidence="5" id="KW-0949">S-adenosyl-L-methionine</keyword>
<feature type="binding site" evidence="11">
    <location>
        <position position="104"/>
    </location>
    <ligand>
        <name>[4Fe-4S] cluster</name>
        <dbReference type="ChEBI" id="CHEBI:49883"/>
        <note>4Fe-4S-S-AdoMet</note>
    </ligand>
</feature>
<feature type="binding site" evidence="11">
    <location>
        <position position="108"/>
    </location>
    <ligand>
        <name>[4Fe-4S] cluster</name>
        <dbReference type="ChEBI" id="CHEBI:49883"/>
        <note>4Fe-4S-S-AdoMet</note>
    </ligand>
</feature>
<keyword evidence="10 14" id="KW-0413">Isomerase</keyword>
<dbReference type="HOGENOM" id="CLU_032161_2_0_5"/>
<dbReference type="eggNOG" id="COG1509">
    <property type="taxonomic scope" value="Bacteria"/>
</dbReference>
<dbReference type="STRING" id="366602.Caul_0763"/>
<evidence type="ECO:0000256" key="6">
    <source>
        <dbReference type="ARBA" id="ARBA00022723"/>
    </source>
</evidence>
<dbReference type="NCBIfam" id="TIGR03822">
    <property type="entry name" value="AblA_like_2"/>
    <property type="match status" value="1"/>
</dbReference>